<dbReference type="PANTHER" id="PTHR14255">
    <property type="entry name" value="CEREBLON"/>
    <property type="match status" value="1"/>
</dbReference>
<dbReference type="GO" id="GO:0016020">
    <property type="term" value="C:membrane"/>
    <property type="evidence" value="ECO:0007669"/>
    <property type="project" value="UniProtKB-SubCell"/>
</dbReference>
<evidence type="ECO:0000256" key="3">
    <source>
        <dbReference type="ARBA" id="ARBA00022692"/>
    </source>
</evidence>
<dbReference type="PANTHER" id="PTHR14255:SF3">
    <property type="entry name" value="SULFITE EXPORTER TAUE_SAFE FAMILY PROTEIN 5-RELATED"/>
    <property type="match status" value="1"/>
</dbReference>
<dbReference type="InterPro" id="IPR002781">
    <property type="entry name" value="TM_pro_TauE-like"/>
</dbReference>
<feature type="chain" id="PRO_5040261990" description="Sulfite exporter TauE/SafE family protein" evidence="7">
    <location>
        <begin position="26"/>
        <end position="456"/>
    </location>
</feature>
<comment type="caution">
    <text evidence="8">The sequence shown here is derived from an EMBL/GenBank/DDBJ whole genome shotgun (WGS) entry which is preliminary data.</text>
</comment>
<dbReference type="Pfam" id="PF01925">
    <property type="entry name" value="TauE"/>
    <property type="match status" value="2"/>
</dbReference>
<proteinExistence type="inferred from homology"/>
<dbReference type="GO" id="GO:0016567">
    <property type="term" value="P:protein ubiquitination"/>
    <property type="evidence" value="ECO:0007669"/>
    <property type="project" value="TreeGrafter"/>
</dbReference>
<evidence type="ECO:0000256" key="1">
    <source>
        <dbReference type="ARBA" id="ARBA00004141"/>
    </source>
</evidence>
<evidence type="ECO:0000313" key="9">
    <source>
        <dbReference type="Proteomes" id="UP001141806"/>
    </source>
</evidence>
<feature type="transmembrane region" description="Helical" evidence="6">
    <location>
        <begin position="320"/>
        <end position="343"/>
    </location>
</feature>
<keyword evidence="4 6" id="KW-1133">Transmembrane helix</keyword>
<organism evidence="8 9">
    <name type="scientific">Protea cynaroides</name>
    <dbReference type="NCBI Taxonomy" id="273540"/>
    <lineage>
        <taxon>Eukaryota</taxon>
        <taxon>Viridiplantae</taxon>
        <taxon>Streptophyta</taxon>
        <taxon>Embryophyta</taxon>
        <taxon>Tracheophyta</taxon>
        <taxon>Spermatophyta</taxon>
        <taxon>Magnoliopsida</taxon>
        <taxon>Proteales</taxon>
        <taxon>Proteaceae</taxon>
        <taxon>Protea</taxon>
    </lineage>
</organism>
<feature type="transmembrane region" description="Helical" evidence="6">
    <location>
        <begin position="60"/>
        <end position="87"/>
    </location>
</feature>
<gene>
    <name evidence="8" type="ORF">NE237_001157</name>
</gene>
<feature type="transmembrane region" description="Helical" evidence="6">
    <location>
        <begin position="262"/>
        <end position="285"/>
    </location>
</feature>
<feature type="transmembrane region" description="Helical" evidence="6">
    <location>
        <begin position="385"/>
        <end position="408"/>
    </location>
</feature>
<dbReference type="GO" id="GO:0031464">
    <property type="term" value="C:Cul4A-RING E3 ubiquitin ligase complex"/>
    <property type="evidence" value="ECO:0007669"/>
    <property type="project" value="TreeGrafter"/>
</dbReference>
<comment type="similarity">
    <text evidence="2">Belongs to the 4-toluene sulfonate uptake permease (TSUP) (TC 2.A.102) family.</text>
</comment>
<comment type="subcellular location">
    <subcellularLocation>
        <location evidence="1">Membrane</location>
        <topology evidence="1">Multi-pass membrane protein</topology>
    </subcellularLocation>
</comment>
<evidence type="ECO:0000256" key="6">
    <source>
        <dbReference type="SAM" id="Phobius"/>
    </source>
</evidence>
<feature type="signal peptide" evidence="7">
    <location>
        <begin position="1"/>
        <end position="25"/>
    </location>
</feature>
<keyword evidence="9" id="KW-1185">Reference proteome</keyword>
<feature type="transmembrane region" description="Helical" evidence="6">
    <location>
        <begin position="99"/>
        <end position="119"/>
    </location>
</feature>
<protein>
    <recommendedName>
        <fullName evidence="10">Sulfite exporter TauE/SafE family protein</fullName>
    </recommendedName>
</protein>
<keyword evidence="5 6" id="KW-0472">Membrane</keyword>
<keyword evidence="7" id="KW-0732">Signal</keyword>
<feature type="transmembrane region" description="Helical" evidence="6">
    <location>
        <begin position="414"/>
        <end position="438"/>
    </location>
</feature>
<keyword evidence="3 6" id="KW-0812">Transmembrane</keyword>
<feature type="transmembrane region" description="Helical" evidence="6">
    <location>
        <begin position="139"/>
        <end position="166"/>
    </location>
</feature>
<dbReference type="EMBL" id="JAMYWD010000003">
    <property type="protein sequence ID" value="KAJ4976051.1"/>
    <property type="molecule type" value="Genomic_DNA"/>
</dbReference>
<dbReference type="AlphaFoldDB" id="A0A9Q0KTF9"/>
<evidence type="ECO:0000313" key="8">
    <source>
        <dbReference type="EMBL" id="KAJ4976051.1"/>
    </source>
</evidence>
<sequence length="456" mass="49186">MKSHGFLKWVCLPITIFTILSQSQAKQIQPISNPLKINQFINQISKWRGTQLSTATRTTLAGLLCFVAAAISSAGGIGGGGIFLPILNIVVGLDLKTASSFSAFMVAGGSVANVIYNLFGGKTLIDYDIALLSEPSMLLGVSVGVICNSVFPEWLITVLFAFFLAWSTFKTCKAGIFYWKAESEKACRRVIVESGNGWVGEEKESMKEPLLGGERETSRKTPWTKLGFLLMIWLAFFALHVLRGDGDGDHHQSITGLKPCGVGYWIISAFQIPVAIVFTVCILYWKQSRVAGDGFCNQQEEKRKEQLNGSKSSCSSSLRFPTMALMAGVLGGGFGIGGGMLISPLLLQVGIPPEVTAATCSFMVLFSSSMSAVQYLLLGIKHIDAALIFTLICFVASLVGLVIVQTAIVRYGRASLIVFSVAIVMALSTILMTSFGAVDVWQSYMSGKYMGFSLPC</sequence>
<evidence type="ECO:0008006" key="10">
    <source>
        <dbReference type="Google" id="ProtNLM"/>
    </source>
</evidence>
<reference evidence="8" key="1">
    <citation type="journal article" date="2023" name="Plant J.">
        <title>The genome of the king protea, Protea cynaroides.</title>
        <authorList>
            <person name="Chang J."/>
            <person name="Duong T.A."/>
            <person name="Schoeman C."/>
            <person name="Ma X."/>
            <person name="Roodt D."/>
            <person name="Barker N."/>
            <person name="Li Z."/>
            <person name="Van de Peer Y."/>
            <person name="Mizrachi E."/>
        </authorList>
    </citation>
    <scope>NUCLEOTIDE SEQUENCE</scope>
    <source>
        <tissue evidence="8">Young leaves</tissue>
    </source>
</reference>
<feature type="transmembrane region" description="Helical" evidence="6">
    <location>
        <begin position="223"/>
        <end position="242"/>
    </location>
</feature>
<dbReference type="OrthoDB" id="434519at2759"/>
<name>A0A9Q0KTF9_9MAGN</name>
<evidence type="ECO:0000256" key="7">
    <source>
        <dbReference type="SAM" id="SignalP"/>
    </source>
</evidence>
<evidence type="ECO:0000256" key="4">
    <source>
        <dbReference type="ARBA" id="ARBA00022989"/>
    </source>
</evidence>
<evidence type="ECO:0000256" key="2">
    <source>
        <dbReference type="ARBA" id="ARBA00009142"/>
    </source>
</evidence>
<evidence type="ECO:0000256" key="5">
    <source>
        <dbReference type="ARBA" id="ARBA00023136"/>
    </source>
</evidence>
<accession>A0A9Q0KTF9</accession>
<dbReference type="Proteomes" id="UP001141806">
    <property type="component" value="Unassembled WGS sequence"/>
</dbReference>